<proteinExistence type="predicted"/>
<sequence length="148" mass="16949">MYWYRVALVITLKGQVNLGQWVAYLADLAVVAGLAGWLKMPLFEYAIANHPRRPLYYFSLDFVHTYVPTNCSYSSYPPFNVAFVDTNHYVVLHFKKINGSIPAPPIDGWWFRKSSSRNKNLWLQSLQNYLMIQKLMPSASGGAVINLD</sequence>
<feature type="transmembrane region" description="Helical" evidence="1">
    <location>
        <begin position="20"/>
        <end position="38"/>
    </location>
</feature>
<evidence type="ECO:0000313" key="2">
    <source>
        <dbReference type="EMBL" id="CAH7666801.1"/>
    </source>
</evidence>
<organism evidence="2 3">
    <name type="scientific">Phakopsora pachyrhizi</name>
    <name type="common">Asian soybean rust disease fungus</name>
    <dbReference type="NCBI Taxonomy" id="170000"/>
    <lineage>
        <taxon>Eukaryota</taxon>
        <taxon>Fungi</taxon>
        <taxon>Dikarya</taxon>
        <taxon>Basidiomycota</taxon>
        <taxon>Pucciniomycotina</taxon>
        <taxon>Pucciniomycetes</taxon>
        <taxon>Pucciniales</taxon>
        <taxon>Phakopsoraceae</taxon>
        <taxon>Phakopsora</taxon>
    </lineage>
</organism>
<reference evidence="2" key="1">
    <citation type="submission" date="2022-06" db="EMBL/GenBank/DDBJ databases">
        <authorList>
            <consortium name="SYNGENTA / RWTH Aachen University"/>
        </authorList>
    </citation>
    <scope>NUCLEOTIDE SEQUENCE</scope>
</reference>
<dbReference type="AlphaFoldDB" id="A0AAV0AHL4"/>
<evidence type="ECO:0000313" key="3">
    <source>
        <dbReference type="Proteomes" id="UP001153365"/>
    </source>
</evidence>
<accession>A0AAV0AHL4</accession>
<protein>
    <submittedName>
        <fullName evidence="2">Uncharacterized protein</fullName>
    </submittedName>
</protein>
<name>A0AAV0AHL4_PHAPC</name>
<evidence type="ECO:0000256" key="1">
    <source>
        <dbReference type="SAM" id="Phobius"/>
    </source>
</evidence>
<keyword evidence="1" id="KW-0472">Membrane</keyword>
<dbReference type="Proteomes" id="UP001153365">
    <property type="component" value="Unassembled WGS sequence"/>
</dbReference>
<gene>
    <name evidence="2" type="ORF">PPACK8108_LOCUS1153</name>
</gene>
<comment type="caution">
    <text evidence="2">The sequence shown here is derived from an EMBL/GenBank/DDBJ whole genome shotgun (WGS) entry which is preliminary data.</text>
</comment>
<keyword evidence="1" id="KW-1133">Transmembrane helix</keyword>
<keyword evidence="1" id="KW-0812">Transmembrane</keyword>
<keyword evidence="3" id="KW-1185">Reference proteome</keyword>
<dbReference type="EMBL" id="CALTRL010000156">
    <property type="protein sequence ID" value="CAH7666801.1"/>
    <property type="molecule type" value="Genomic_DNA"/>
</dbReference>